<dbReference type="InterPro" id="IPR014127">
    <property type="entry name" value="CHP02757"/>
</dbReference>
<reference evidence="1 2" key="1">
    <citation type="submission" date="2019-11" db="EMBL/GenBank/DDBJ databases">
        <authorList>
            <person name="Im W.T."/>
        </authorList>
    </citation>
    <scope>NUCLEOTIDE SEQUENCE [LARGE SCALE GENOMIC DNA]</scope>
    <source>
        <strain evidence="1 2">SB-02</strain>
    </source>
</reference>
<dbReference type="KEGG" id="fls:GLV81_17085"/>
<dbReference type="Proteomes" id="UP000426027">
    <property type="component" value="Chromosome"/>
</dbReference>
<organism evidence="1 2">
    <name type="scientific">Phnomibacter ginsenosidimutans</name>
    <dbReference type="NCBI Taxonomy" id="2676868"/>
    <lineage>
        <taxon>Bacteria</taxon>
        <taxon>Pseudomonadati</taxon>
        <taxon>Bacteroidota</taxon>
        <taxon>Chitinophagia</taxon>
        <taxon>Chitinophagales</taxon>
        <taxon>Chitinophagaceae</taxon>
        <taxon>Phnomibacter</taxon>
    </lineage>
</organism>
<dbReference type="RefSeq" id="WP_157480790.1">
    <property type="nucleotide sequence ID" value="NZ_CP046566.1"/>
</dbReference>
<proteinExistence type="predicted"/>
<name>A0A6I6GNI3_9BACT</name>
<gene>
    <name evidence="1" type="ORF">GLV81_17085</name>
</gene>
<dbReference type="EMBL" id="CP046566">
    <property type="protein sequence ID" value="QGW30105.1"/>
    <property type="molecule type" value="Genomic_DNA"/>
</dbReference>
<dbReference type="NCBIfam" id="TIGR02757">
    <property type="entry name" value="TIGR02757 family protein"/>
    <property type="match status" value="1"/>
</dbReference>
<dbReference type="AlphaFoldDB" id="A0A6I6GNI3"/>
<evidence type="ECO:0000313" key="1">
    <source>
        <dbReference type="EMBL" id="QGW30105.1"/>
    </source>
</evidence>
<evidence type="ECO:0000313" key="2">
    <source>
        <dbReference type="Proteomes" id="UP000426027"/>
    </source>
</evidence>
<protein>
    <submittedName>
        <fullName evidence="1">TIGR02757 family protein</fullName>
    </submittedName>
</protein>
<dbReference type="Pfam" id="PF09674">
    <property type="entry name" value="DUF2400"/>
    <property type="match status" value="1"/>
</dbReference>
<accession>A0A6I6GNI3</accession>
<keyword evidence="2" id="KW-1185">Reference proteome</keyword>
<sequence>MQQPASLIQFFNDKVQQYNQPAFIAADPVCIPHAFTQQQDIEIAGFFAAIFAWGNRTTIIAKSKELMQLMDHAPHQFVMQHQPTDLKRLLHFKHRTFQADDLLHCMQFFQQHYAQHPSLETAFSQWLQPGDETIEKALIGFRQYFFAQEHLKRTEKHISTPAAGSACKRLNMFLRWMVRKDKAGVDFGIWQHISPAQLICPLDVHVARVARRFNLLQRTPTDWQAALELTSYLRRLDSKDPVKYDFALFGLGVIEKF</sequence>